<dbReference type="GO" id="GO:0046933">
    <property type="term" value="F:proton-transporting ATP synthase activity, rotational mechanism"/>
    <property type="evidence" value="ECO:0007669"/>
    <property type="project" value="UniProtKB-UniRule"/>
</dbReference>
<evidence type="ECO:0000256" key="11">
    <source>
        <dbReference type="ARBA" id="ARBA00025198"/>
    </source>
</evidence>
<keyword evidence="4 13" id="KW-0138">CF(0)</keyword>
<evidence type="ECO:0000256" key="12">
    <source>
        <dbReference type="ARBA" id="ARBA00037847"/>
    </source>
</evidence>
<dbReference type="InterPro" id="IPR002146">
    <property type="entry name" value="ATP_synth_b/b'su_bac/chlpt"/>
</dbReference>
<evidence type="ECO:0000256" key="1">
    <source>
        <dbReference type="ARBA" id="ARBA00005513"/>
    </source>
</evidence>
<organism evidence="16 17">
    <name type="scientific">Candidatus Daviesbacteria bacterium RIFCSPLOWO2_02_FULL_36_7</name>
    <dbReference type="NCBI Taxonomy" id="1797792"/>
    <lineage>
        <taxon>Bacteria</taxon>
        <taxon>Candidatus Daviesiibacteriota</taxon>
    </lineage>
</organism>
<keyword evidence="15" id="KW-0175">Coiled coil</keyword>
<accession>A0A1F5MG35</accession>
<dbReference type="EMBL" id="MFDT01000069">
    <property type="protein sequence ID" value="OGE64324.1"/>
    <property type="molecule type" value="Genomic_DNA"/>
</dbReference>
<name>A0A1F5MG35_9BACT</name>
<dbReference type="GO" id="GO:0046961">
    <property type="term" value="F:proton-transporting ATPase activity, rotational mechanism"/>
    <property type="evidence" value="ECO:0007669"/>
    <property type="project" value="TreeGrafter"/>
</dbReference>
<evidence type="ECO:0000256" key="6">
    <source>
        <dbReference type="ARBA" id="ARBA00022781"/>
    </source>
</evidence>
<dbReference type="GO" id="GO:0005886">
    <property type="term" value="C:plasma membrane"/>
    <property type="evidence" value="ECO:0007669"/>
    <property type="project" value="UniProtKB-SubCell"/>
</dbReference>
<keyword evidence="10 13" id="KW-0066">ATP synthesis</keyword>
<comment type="function">
    <text evidence="13">Component of the F(0) channel, it forms part of the peripheral stalk, linking F(1) to F(0).</text>
</comment>
<keyword evidence="8 13" id="KW-0406">Ion transport</keyword>
<keyword evidence="5 13" id="KW-0812">Transmembrane</keyword>
<evidence type="ECO:0000313" key="16">
    <source>
        <dbReference type="EMBL" id="OGE64324.1"/>
    </source>
</evidence>
<keyword evidence="6 13" id="KW-0375">Hydrogen ion transport</keyword>
<evidence type="ECO:0000256" key="3">
    <source>
        <dbReference type="ARBA" id="ARBA00022475"/>
    </source>
</evidence>
<gene>
    <name evidence="13" type="primary">atpF</name>
    <name evidence="16" type="ORF">A3I48_02925</name>
</gene>
<dbReference type="NCBIfam" id="TIGR01144">
    <property type="entry name" value="ATP_synt_b"/>
    <property type="match status" value="1"/>
</dbReference>
<evidence type="ECO:0000256" key="13">
    <source>
        <dbReference type="HAMAP-Rule" id="MF_01398"/>
    </source>
</evidence>
<evidence type="ECO:0000256" key="7">
    <source>
        <dbReference type="ARBA" id="ARBA00022989"/>
    </source>
</evidence>
<dbReference type="PANTHER" id="PTHR33445:SF1">
    <property type="entry name" value="ATP SYNTHASE SUBUNIT B"/>
    <property type="match status" value="1"/>
</dbReference>
<reference evidence="16 17" key="1">
    <citation type="journal article" date="2016" name="Nat. Commun.">
        <title>Thousands of microbial genomes shed light on interconnected biogeochemical processes in an aquifer system.</title>
        <authorList>
            <person name="Anantharaman K."/>
            <person name="Brown C.T."/>
            <person name="Hug L.A."/>
            <person name="Sharon I."/>
            <person name="Castelle C.J."/>
            <person name="Probst A.J."/>
            <person name="Thomas B.C."/>
            <person name="Singh A."/>
            <person name="Wilkins M.J."/>
            <person name="Karaoz U."/>
            <person name="Brodie E.L."/>
            <person name="Williams K.H."/>
            <person name="Hubbard S.S."/>
            <person name="Banfield J.F."/>
        </authorList>
    </citation>
    <scope>NUCLEOTIDE SEQUENCE [LARGE SCALE GENOMIC DNA]</scope>
</reference>
<dbReference type="CDD" id="cd06503">
    <property type="entry name" value="ATP-synt_Fo_b"/>
    <property type="match status" value="1"/>
</dbReference>
<comment type="subcellular location">
    <subcellularLocation>
        <location evidence="13">Cell membrane</location>
        <topology evidence="13">Single-pass membrane protein</topology>
    </subcellularLocation>
    <subcellularLocation>
        <location evidence="12">Endomembrane system</location>
        <topology evidence="12">Single-pass membrane protein</topology>
    </subcellularLocation>
</comment>
<comment type="subunit">
    <text evidence="13">F-type ATPases have 2 components, F(1) - the catalytic core - and F(0) - the membrane proton channel. F(1) has five subunits: alpha(3), beta(3), gamma(1), delta(1), epsilon(1). F(0) has three main subunits: a(1), b(2) and c(10-14). The alpha and beta chains form an alternating ring which encloses part of the gamma chain. F(1) is attached to F(0) by a central stalk formed by the gamma and epsilon chains, while a peripheral stalk is formed by the delta and b chains.</text>
</comment>
<feature type="coiled-coil region" evidence="15">
    <location>
        <begin position="37"/>
        <end position="126"/>
    </location>
</feature>
<evidence type="ECO:0000313" key="17">
    <source>
        <dbReference type="Proteomes" id="UP000178859"/>
    </source>
</evidence>
<dbReference type="Pfam" id="PF00430">
    <property type="entry name" value="ATP-synt_B"/>
    <property type="match status" value="1"/>
</dbReference>
<keyword evidence="2 13" id="KW-0813">Transport</keyword>
<evidence type="ECO:0000256" key="14">
    <source>
        <dbReference type="RuleBase" id="RU003848"/>
    </source>
</evidence>
<keyword evidence="9 13" id="KW-0472">Membrane</keyword>
<evidence type="ECO:0000256" key="15">
    <source>
        <dbReference type="SAM" id="Coils"/>
    </source>
</evidence>
<keyword evidence="3 13" id="KW-1003">Cell membrane</keyword>
<comment type="similarity">
    <text evidence="1 13 14">Belongs to the ATPase B chain family.</text>
</comment>
<dbReference type="InterPro" id="IPR005864">
    <property type="entry name" value="ATP_synth_F0_bsu_bac"/>
</dbReference>
<dbReference type="Gene3D" id="6.10.250.1580">
    <property type="match status" value="1"/>
</dbReference>
<proteinExistence type="inferred from homology"/>
<evidence type="ECO:0000256" key="5">
    <source>
        <dbReference type="ARBA" id="ARBA00022692"/>
    </source>
</evidence>
<dbReference type="InterPro" id="IPR050059">
    <property type="entry name" value="ATP_synthase_B_chain"/>
</dbReference>
<feature type="transmembrane region" description="Helical" evidence="13">
    <location>
        <begin position="12"/>
        <end position="33"/>
    </location>
</feature>
<evidence type="ECO:0000256" key="8">
    <source>
        <dbReference type="ARBA" id="ARBA00023065"/>
    </source>
</evidence>
<dbReference type="GO" id="GO:0045259">
    <property type="term" value="C:proton-transporting ATP synthase complex"/>
    <property type="evidence" value="ECO:0007669"/>
    <property type="project" value="UniProtKB-KW"/>
</dbReference>
<dbReference type="GO" id="GO:0012505">
    <property type="term" value="C:endomembrane system"/>
    <property type="evidence" value="ECO:0007669"/>
    <property type="project" value="UniProtKB-SubCell"/>
</dbReference>
<sequence length="163" mass="18621">MEILNQFGVNPILLAAQVVNFVILLFILKRFLYKPLLKVLQERKQKIADSLKNAEKIEKRLQETNEELEKTLGKALKEGQKIIDESKKTGIQIMEDSKQTAAEIIENAYKQVAEAQKAEYTKLEQRVRENAGQIVAIALEKITGKILNKNQKDIIEKSMKNLS</sequence>
<evidence type="ECO:0000256" key="10">
    <source>
        <dbReference type="ARBA" id="ARBA00023310"/>
    </source>
</evidence>
<dbReference type="PANTHER" id="PTHR33445">
    <property type="entry name" value="ATP SYNTHASE SUBUNIT B', CHLOROPLASTIC"/>
    <property type="match status" value="1"/>
</dbReference>
<comment type="caution">
    <text evidence="16">The sequence shown here is derived from an EMBL/GenBank/DDBJ whole genome shotgun (WGS) entry which is preliminary data.</text>
</comment>
<keyword evidence="7 13" id="KW-1133">Transmembrane helix</keyword>
<comment type="function">
    <text evidence="11 13">F(1)F(0) ATP synthase produces ATP from ADP in the presence of a proton or sodium gradient. F-type ATPases consist of two structural domains, F(1) containing the extramembraneous catalytic core and F(0) containing the membrane proton channel, linked together by a central stalk and a peripheral stalk. During catalysis, ATP synthesis in the catalytic domain of F(1) is coupled via a rotary mechanism of the central stalk subunits to proton translocation.</text>
</comment>
<protein>
    <recommendedName>
        <fullName evidence="13">ATP synthase subunit b</fullName>
    </recommendedName>
    <alternativeName>
        <fullName evidence="13">ATP synthase F(0) sector subunit b</fullName>
    </alternativeName>
    <alternativeName>
        <fullName evidence="13">ATPase subunit I</fullName>
    </alternativeName>
    <alternativeName>
        <fullName evidence="13">F-type ATPase subunit b</fullName>
        <shortName evidence="13">F-ATPase subunit b</shortName>
    </alternativeName>
</protein>
<dbReference type="Proteomes" id="UP000178859">
    <property type="component" value="Unassembled WGS sequence"/>
</dbReference>
<evidence type="ECO:0000256" key="2">
    <source>
        <dbReference type="ARBA" id="ARBA00022448"/>
    </source>
</evidence>
<dbReference type="HAMAP" id="MF_01398">
    <property type="entry name" value="ATP_synth_b_bprime"/>
    <property type="match status" value="1"/>
</dbReference>
<evidence type="ECO:0000256" key="9">
    <source>
        <dbReference type="ARBA" id="ARBA00023136"/>
    </source>
</evidence>
<dbReference type="AlphaFoldDB" id="A0A1F5MG35"/>
<evidence type="ECO:0000256" key="4">
    <source>
        <dbReference type="ARBA" id="ARBA00022547"/>
    </source>
</evidence>